<evidence type="ECO:0000313" key="1">
    <source>
        <dbReference type="EMBL" id="EJN58821.1"/>
    </source>
</evidence>
<dbReference type="Proteomes" id="UP000007813">
    <property type="component" value="Unassembled WGS sequence"/>
</dbReference>
<organism evidence="1 2">
    <name type="scientific">Halogranum salarium B-1</name>
    <dbReference type="NCBI Taxonomy" id="1210908"/>
    <lineage>
        <taxon>Archaea</taxon>
        <taxon>Methanobacteriati</taxon>
        <taxon>Methanobacteriota</taxon>
        <taxon>Stenosarchaea group</taxon>
        <taxon>Halobacteria</taxon>
        <taxon>Halobacteriales</taxon>
        <taxon>Haloferacaceae</taxon>
    </lineage>
</organism>
<evidence type="ECO:0000313" key="2">
    <source>
        <dbReference type="Proteomes" id="UP000007813"/>
    </source>
</evidence>
<reference evidence="1 2" key="1">
    <citation type="journal article" date="2012" name="J. Bacteriol.">
        <title>Draft Genome Sequence of the Extremely Halophilic Archaeon Halogranum salarium B-1T.</title>
        <authorList>
            <person name="Kim K.K."/>
            <person name="Lee K.C."/>
            <person name="Lee J.S."/>
        </authorList>
    </citation>
    <scope>NUCLEOTIDE SEQUENCE [LARGE SCALE GENOMIC DNA]</scope>
    <source>
        <strain evidence="1 2">B-1</strain>
    </source>
</reference>
<dbReference type="AlphaFoldDB" id="J3JF13"/>
<dbReference type="EMBL" id="ALJD01000007">
    <property type="protein sequence ID" value="EJN58821.1"/>
    <property type="molecule type" value="Genomic_DNA"/>
</dbReference>
<gene>
    <name evidence="1" type="ORF">HSB1_29020</name>
</gene>
<sequence>MNIVLNRGHKSTRDFVQQRTSIVVGSVRSTTTLDSSNNHPLFGLTEGHS</sequence>
<name>J3JF13_9EURY</name>
<proteinExistence type="predicted"/>
<accession>J3JF13</accession>
<comment type="caution">
    <text evidence="1">The sequence shown here is derived from an EMBL/GenBank/DDBJ whole genome shotgun (WGS) entry which is preliminary data.</text>
</comment>
<protein>
    <submittedName>
        <fullName evidence="1">Uncharacterized protein</fullName>
    </submittedName>
</protein>